<evidence type="ECO:0000313" key="2">
    <source>
        <dbReference type="EMBL" id="GEN03935.1"/>
    </source>
</evidence>
<dbReference type="Proteomes" id="UP000032673">
    <property type="component" value="Unassembled WGS sequence"/>
</dbReference>
<proteinExistence type="predicted"/>
<dbReference type="RefSeq" id="WP_048845759.1">
    <property type="nucleotide sequence ID" value="NZ_BAMW01000024.1"/>
</dbReference>
<dbReference type="EMBL" id="BJXQ01000010">
    <property type="protein sequence ID" value="GEN03935.1"/>
    <property type="molecule type" value="Genomic_DNA"/>
</dbReference>
<dbReference type="Proteomes" id="UP000321104">
    <property type="component" value="Unassembled WGS sequence"/>
</dbReference>
<sequence>MRSDNLTTEANFPASLHPALKALVAEAVANAAYSEELASASEEEFVTAAMVKDGLEMVGLNLEIGATYQIWSLISLNSQAGWLDGPRDAADALVAVQRLCQDIADGSDYAGFSGKG</sequence>
<gene>
    <name evidence="1" type="ORF">Abin_024_021</name>
    <name evidence="2" type="ORF">AIN02nite_19600</name>
</gene>
<dbReference type="EMBL" id="BAMW01000024">
    <property type="protein sequence ID" value="GAN63236.1"/>
    <property type="molecule type" value="Genomic_DNA"/>
</dbReference>
<name>A0A6N3T687_9PROT</name>
<evidence type="ECO:0000313" key="4">
    <source>
        <dbReference type="Proteomes" id="UP000321104"/>
    </source>
</evidence>
<dbReference type="AlphaFoldDB" id="A0A6N3T687"/>
<organism evidence="2 4">
    <name type="scientific">Acetobacter indonesiensis</name>
    <dbReference type="NCBI Taxonomy" id="104101"/>
    <lineage>
        <taxon>Bacteria</taxon>
        <taxon>Pseudomonadati</taxon>
        <taxon>Pseudomonadota</taxon>
        <taxon>Alphaproteobacteria</taxon>
        <taxon>Acetobacterales</taxon>
        <taxon>Acetobacteraceae</taxon>
        <taxon>Acetobacter</taxon>
    </lineage>
</organism>
<comment type="caution">
    <text evidence="2">The sequence shown here is derived from an EMBL/GenBank/DDBJ whole genome shotgun (WGS) entry which is preliminary data.</text>
</comment>
<evidence type="ECO:0000313" key="1">
    <source>
        <dbReference type="EMBL" id="GAN63236.1"/>
    </source>
</evidence>
<reference evidence="1 3" key="1">
    <citation type="submission" date="2012-11" db="EMBL/GenBank/DDBJ databases">
        <title>Whole genome sequence of Acetobacter indonesiensis 5H-1.</title>
        <authorList>
            <person name="Azuma Y."/>
            <person name="Higashiura N."/>
            <person name="Hirakawa H."/>
            <person name="Matsushita K."/>
        </authorList>
    </citation>
    <scope>NUCLEOTIDE SEQUENCE [LARGE SCALE GENOMIC DNA]</scope>
    <source>
        <strain evidence="1 3">5H-1</strain>
    </source>
</reference>
<reference evidence="2 4" key="2">
    <citation type="submission" date="2019-07" db="EMBL/GenBank/DDBJ databases">
        <title>Whole genome shotgun sequence of Acetobacter indonesiensis NBRC 16471.</title>
        <authorList>
            <person name="Hosoyama A."/>
            <person name="Uohara A."/>
            <person name="Ohji S."/>
            <person name="Ichikawa N."/>
        </authorList>
    </citation>
    <scope>NUCLEOTIDE SEQUENCE [LARGE SCALE GENOMIC DNA]</scope>
    <source>
        <strain evidence="2 4">NBRC 16471</strain>
    </source>
</reference>
<evidence type="ECO:0000313" key="3">
    <source>
        <dbReference type="Proteomes" id="UP000032673"/>
    </source>
</evidence>
<accession>A0A6N3T687</accession>
<keyword evidence="3" id="KW-1185">Reference proteome</keyword>
<protein>
    <submittedName>
        <fullName evidence="2">Uncharacterized protein</fullName>
    </submittedName>
</protein>